<dbReference type="Pfam" id="PF01610">
    <property type="entry name" value="DDE_Tnp_ISL3"/>
    <property type="match status" value="1"/>
</dbReference>
<feature type="domain" description="Transposase IS204/IS1001/IS1096/IS1165 DDE" evidence="1">
    <location>
        <begin position="112"/>
        <end position="220"/>
    </location>
</feature>
<dbReference type="AlphaFoldDB" id="A0A6B3NP62"/>
<accession>A0A6B3NP62</accession>
<comment type="caution">
    <text evidence="2">The sequence shown here is derived from an EMBL/GenBank/DDBJ whole genome shotgun (WGS) entry which is preliminary data.</text>
</comment>
<reference evidence="2" key="1">
    <citation type="submission" date="2019-11" db="EMBL/GenBank/DDBJ databases">
        <title>Genomic insights into an expanded diversity of filamentous marine cyanobacteria reveals the extraordinary biosynthetic potential of Moorea and Okeania.</title>
        <authorList>
            <person name="Ferreira Leao T."/>
            <person name="Wang M."/>
            <person name="Moss N."/>
            <person name="Da Silva R."/>
            <person name="Sanders J."/>
            <person name="Nurk S."/>
            <person name="Gurevich A."/>
            <person name="Humphrey G."/>
            <person name="Reher R."/>
            <person name="Zhu Q."/>
            <person name="Belda-Ferre P."/>
            <person name="Glukhov E."/>
            <person name="Rex R."/>
            <person name="Dorrestein P.C."/>
            <person name="Knight R."/>
            <person name="Pevzner P."/>
            <person name="Gerwick W.H."/>
            <person name="Gerwick L."/>
        </authorList>
    </citation>
    <scope>NUCLEOTIDE SEQUENCE</scope>
    <source>
        <strain evidence="2">SIO1C4</strain>
    </source>
</reference>
<dbReference type="InterPro" id="IPR047951">
    <property type="entry name" value="Transpos_ISL3"/>
</dbReference>
<evidence type="ECO:0000313" key="2">
    <source>
        <dbReference type="EMBL" id="NER32122.1"/>
    </source>
</evidence>
<name>A0A6B3NP62_9CYAN</name>
<dbReference type="InterPro" id="IPR002560">
    <property type="entry name" value="Transposase_DDE"/>
</dbReference>
<proteinExistence type="predicted"/>
<gene>
    <name evidence="2" type="ORF">F6J89_32100</name>
</gene>
<protein>
    <submittedName>
        <fullName evidence="2">Transposase</fullName>
    </submittedName>
</protein>
<evidence type="ECO:0000259" key="1">
    <source>
        <dbReference type="Pfam" id="PF01610"/>
    </source>
</evidence>
<organism evidence="2">
    <name type="scientific">Symploca sp. SIO1C4</name>
    <dbReference type="NCBI Taxonomy" id="2607765"/>
    <lineage>
        <taxon>Bacteria</taxon>
        <taxon>Bacillati</taxon>
        <taxon>Cyanobacteriota</taxon>
        <taxon>Cyanophyceae</taxon>
        <taxon>Coleofasciculales</taxon>
        <taxon>Coleofasciculaceae</taxon>
        <taxon>Symploca</taxon>
    </lineage>
</organism>
<sequence>KLAISYSSVFRYLRHPEFIERKGRSDRGCSKLDPYKDYISQQWNQKCYEAKKLFEELKKQGYSGSYDTVARYTRRLRQATGMELRQRIIDKPLPQVVEPLKCSLTPRKATGLVMQKVSRLDANDQQLIKLLKSRSSELSEAIELTQDFTTIVRQRNPEKLDAWLERAINSNISPLQSFALRLQGDYACVKAAVTFSVSNGPVEGQINRLKMLKRQMYGRAGIDLLSRRFLIKI</sequence>
<dbReference type="PANTHER" id="PTHR33498:SF1">
    <property type="entry name" value="TRANSPOSASE FOR INSERTION SEQUENCE ELEMENT IS1557"/>
    <property type="match status" value="1"/>
</dbReference>
<dbReference type="EMBL" id="JAAHFQ010001077">
    <property type="protein sequence ID" value="NER32122.1"/>
    <property type="molecule type" value="Genomic_DNA"/>
</dbReference>
<feature type="non-terminal residue" evidence="2">
    <location>
        <position position="1"/>
    </location>
</feature>
<dbReference type="PANTHER" id="PTHR33498">
    <property type="entry name" value="TRANSPOSASE FOR INSERTION SEQUENCE ELEMENT IS1557"/>
    <property type="match status" value="1"/>
</dbReference>